<evidence type="ECO:0000313" key="1">
    <source>
        <dbReference type="EMBL" id="CAJ2499999.1"/>
    </source>
</evidence>
<comment type="caution">
    <text evidence="1">The sequence shown here is derived from an EMBL/GenBank/DDBJ whole genome shotgun (WGS) entry which is preliminary data.</text>
</comment>
<sequence length="120" mass="13214">MMARVPHQNYEQELIELGGLLHTRRLVEMNSLKSAQDLRLAPYEAIQTDLSADISIAVCSRPLGQVNTIQYVEGPPLPAAESDDAVDVKVKAVVLESQLCFATANDDGSRSLGRFFQALW</sequence>
<organism evidence="1 2">
    <name type="scientific">Anthostomella pinea</name>
    <dbReference type="NCBI Taxonomy" id="933095"/>
    <lineage>
        <taxon>Eukaryota</taxon>
        <taxon>Fungi</taxon>
        <taxon>Dikarya</taxon>
        <taxon>Ascomycota</taxon>
        <taxon>Pezizomycotina</taxon>
        <taxon>Sordariomycetes</taxon>
        <taxon>Xylariomycetidae</taxon>
        <taxon>Xylariales</taxon>
        <taxon>Xylariaceae</taxon>
        <taxon>Anthostomella</taxon>
    </lineage>
</organism>
<proteinExistence type="predicted"/>
<dbReference type="AlphaFoldDB" id="A0AAI8V7X3"/>
<keyword evidence="2" id="KW-1185">Reference proteome</keyword>
<reference evidence="1" key="1">
    <citation type="submission" date="2023-10" db="EMBL/GenBank/DDBJ databases">
        <authorList>
            <person name="Hackl T."/>
        </authorList>
    </citation>
    <scope>NUCLEOTIDE SEQUENCE</scope>
</reference>
<gene>
    <name evidence="1" type="ORF">KHLLAP_LOCUS467</name>
</gene>
<name>A0AAI8V7X3_9PEZI</name>
<dbReference type="Proteomes" id="UP001295740">
    <property type="component" value="Unassembled WGS sequence"/>
</dbReference>
<dbReference type="EMBL" id="CAUWAG010000003">
    <property type="protein sequence ID" value="CAJ2499999.1"/>
    <property type="molecule type" value="Genomic_DNA"/>
</dbReference>
<accession>A0AAI8V7X3</accession>
<protein>
    <submittedName>
        <fullName evidence="1">Uu.00g028520.m01.CDS01</fullName>
    </submittedName>
</protein>
<evidence type="ECO:0000313" key="2">
    <source>
        <dbReference type="Proteomes" id="UP001295740"/>
    </source>
</evidence>